<feature type="chain" id="PRO_5042487362" evidence="3">
    <location>
        <begin position="26"/>
        <end position="347"/>
    </location>
</feature>
<feature type="domain" description="Ig-like" evidence="4">
    <location>
        <begin position="36"/>
        <end position="129"/>
    </location>
</feature>
<keyword evidence="2" id="KW-0472">Membrane</keyword>
<name>A0AAJ8DQE3_LATCA</name>
<accession>A0AAJ8DQE3</accession>
<evidence type="ECO:0000313" key="5">
    <source>
        <dbReference type="Proteomes" id="UP000694890"/>
    </source>
</evidence>
<dbReference type="InterPro" id="IPR036179">
    <property type="entry name" value="Ig-like_dom_sf"/>
</dbReference>
<feature type="transmembrane region" description="Helical" evidence="2">
    <location>
        <begin position="226"/>
        <end position="251"/>
    </location>
</feature>
<dbReference type="RefSeq" id="XP_050927640.1">
    <property type="nucleotide sequence ID" value="XM_051071683.1"/>
</dbReference>
<dbReference type="PROSITE" id="PS50835">
    <property type="entry name" value="IG_LIKE"/>
    <property type="match status" value="1"/>
</dbReference>
<dbReference type="SUPFAM" id="SSF48726">
    <property type="entry name" value="Immunoglobulin"/>
    <property type="match status" value="1"/>
</dbReference>
<keyword evidence="3" id="KW-0732">Signal</keyword>
<keyword evidence="2" id="KW-0812">Transmembrane</keyword>
<dbReference type="Proteomes" id="UP000694890">
    <property type="component" value="Linkage group LG7_1"/>
</dbReference>
<dbReference type="InterPro" id="IPR013106">
    <property type="entry name" value="Ig_V-set"/>
</dbReference>
<dbReference type="SMART" id="SM00409">
    <property type="entry name" value="IG"/>
    <property type="match status" value="1"/>
</dbReference>
<proteinExistence type="predicted"/>
<sequence>MMAEFTWIQMSLFLILVLQFTAANGQNPSVLTVRVGDEVTLSCENVRDDQDQCDRTTWIFSGSRNRSTVHLFELGKIHRAAKSKSDRLSVTENCSLVIKKVTDEDAGLYGCRTKQQGQDKNSRSVVHLSVVTMTEHEDRDQVTLNCSVRTHEACRYTVEWLSLDAYSNTDLNSSQSGCYATVTFLISHFINTSKSELLKCKVRDIFADKEQLFTFRPQSSGENADWWWLSVILAVILVVLLITAAALIMWIQAKGDQSQMDHSAGLRLNPAGTQSAPETSQDMADPEDGVSYASVTYIKKANNQAQLQGNDDEDNTVTYSTVKLLSSSAGASTGLSRIHATINNPNI</sequence>
<organism evidence="5 6">
    <name type="scientific">Lates calcarifer</name>
    <name type="common">Barramundi</name>
    <name type="synonym">Holocentrus calcarifer</name>
    <dbReference type="NCBI Taxonomy" id="8187"/>
    <lineage>
        <taxon>Eukaryota</taxon>
        <taxon>Metazoa</taxon>
        <taxon>Chordata</taxon>
        <taxon>Craniata</taxon>
        <taxon>Vertebrata</taxon>
        <taxon>Euteleostomi</taxon>
        <taxon>Actinopterygii</taxon>
        <taxon>Neopterygii</taxon>
        <taxon>Teleostei</taxon>
        <taxon>Neoteleostei</taxon>
        <taxon>Acanthomorphata</taxon>
        <taxon>Carangaria</taxon>
        <taxon>Carangaria incertae sedis</taxon>
        <taxon>Centropomidae</taxon>
        <taxon>Lates</taxon>
    </lineage>
</organism>
<dbReference type="Gene3D" id="2.60.40.10">
    <property type="entry name" value="Immunoglobulins"/>
    <property type="match status" value="1"/>
</dbReference>
<feature type="region of interest" description="Disordered" evidence="1">
    <location>
        <begin position="262"/>
        <end position="287"/>
    </location>
</feature>
<evidence type="ECO:0000256" key="3">
    <source>
        <dbReference type="SAM" id="SignalP"/>
    </source>
</evidence>
<reference evidence="6" key="1">
    <citation type="submission" date="2025-08" db="UniProtKB">
        <authorList>
            <consortium name="RefSeq"/>
        </authorList>
    </citation>
    <scope>IDENTIFICATION</scope>
    <source>
        <tissue evidence="6">Brain</tissue>
    </source>
</reference>
<dbReference type="GeneID" id="108887450"/>
<dbReference type="AlphaFoldDB" id="A0AAJ8DQE3"/>
<evidence type="ECO:0000259" key="4">
    <source>
        <dbReference type="PROSITE" id="PS50835"/>
    </source>
</evidence>
<feature type="signal peptide" evidence="3">
    <location>
        <begin position="1"/>
        <end position="25"/>
    </location>
</feature>
<protein>
    <submittedName>
        <fullName evidence="6">Uncharacterized protein LOC108887450 isoform X4</fullName>
    </submittedName>
</protein>
<dbReference type="PANTHER" id="PTHR11422">
    <property type="entry name" value="T-CELL SURFACE GLYCOPROTEIN CD4"/>
    <property type="match status" value="1"/>
</dbReference>
<keyword evidence="2" id="KW-1133">Transmembrane helix</keyword>
<dbReference type="PANTHER" id="PTHR11422:SF11">
    <property type="entry name" value="IG-LIKE DOMAIN-CONTAINING PROTEIN"/>
    <property type="match status" value="1"/>
</dbReference>
<evidence type="ECO:0000313" key="6">
    <source>
        <dbReference type="RefSeq" id="XP_050927640.1"/>
    </source>
</evidence>
<dbReference type="InterPro" id="IPR007110">
    <property type="entry name" value="Ig-like_dom"/>
</dbReference>
<feature type="compositionally biased region" description="Polar residues" evidence="1">
    <location>
        <begin position="271"/>
        <end position="282"/>
    </location>
</feature>
<dbReference type="InterPro" id="IPR003599">
    <property type="entry name" value="Ig_sub"/>
</dbReference>
<evidence type="ECO:0000256" key="1">
    <source>
        <dbReference type="SAM" id="MobiDB-lite"/>
    </source>
</evidence>
<dbReference type="InterPro" id="IPR013783">
    <property type="entry name" value="Ig-like_fold"/>
</dbReference>
<gene>
    <name evidence="6" type="primary">LOC108887450</name>
</gene>
<dbReference type="Pfam" id="PF07686">
    <property type="entry name" value="V-set"/>
    <property type="match status" value="1"/>
</dbReference>
<evidence type="ECO:0000256" key="2">
    <source>
        <dbReference type="SAM" id="Phobius"/>
    </source>
</evidence>